<dbReference type="PANTHER" id="PTHR48032:SF6">
    <property type="entry name" value="RNA-BINDING (RRM_RBD_RNP MOTIFS) FAMILY PROTEIN"/>
    <property type="match status" value="1"/>
</dbReference>
<feature type="region of interest" description="Disordered" evidence="4">
    <location>
        <begin position="183"/>
        <end position="260"/>
    </location>
</feature>
<gene>
    <name evidence="6" type="ORF">HOLleu_29610</name>
</gene>
<feature type="domain" description="RRM" evidence="5">
    <location>
        <begin position="105"/>
        <end position="182"/>
    </location>
</feature>
<evidence type="ECO:0000256" key="3">
    <source>
        <dbReference type="PROSITE-ProRule" id="PRU00176"/>
    </source>
</evidence>
<keyword evidence="6" id="KW-0687">Ribonucleoprotein</keyword>
<comment type="caution">
    <text evidence="6">The sequence shown here is derived from an EMBL/GenBank/DDBJ whole genome shotgun (WGS) entry which is preliminary data.</text>
</comment>
<dbReference type="SUPFAM" id="SSF54928">
    <property type="entry name" value="RNA-binding domain, RBD"/>
    <property type="match status" value="2"/>
</dbReference>
<organism evidence="6 7">
    <name type="scientific">Holothuria leucospilota</name>
    <name type="common">Black long sea cucumber</name>
    <name type="synonym">Mertensiothuria leucospilota</name>
    <dbReference type="NCBI Taxonomy" id="206669"/>
    <lineage>
        <taxon>Eukaryota</taxon>
        <taxon>Metazoa</taxon>
        <taxon>Echinodermata</taxon>
        <taxon>Eleutherozoa</taxon>
        <taxon>Echinozoa</taxon>
        <taxon>Holothuroidea</taxon>
        <taxon>Aspidochirotacea</taxon>
        <taxon>Aspidochirotida</taxon>
        <taxon>Holothuriidae</taxon>
        <taxon>Holothuria</taxon>
    </lineage>
</organism>
<feature type="compositionally biased region" description="Gly residues" evidence="4">
    <location>
        <begin position="188"/>
        <end position="239"/>
    </location>
</feature>
<dbReference type="GO" id="GO:0003729">
    <property type="term" value="F:mRNA binding"/>
    <property type="evidence" value="ECO:0007669"/>
    <property type="project" value="TreeGrafter"/>
</dbReference>
<dbReference type="OrthoDB" id="1875751at2759"/>
<dbReference type="Pfam" id="PF00076">
    <property type="entry name" value="RRM_1"/>
    <property type="match status" value="2"/>
</dbReference>
<feature type="compositionally biased region" description="Gly residues" evidence="4">
    <location>
        <begin position="277"/>
        <end position="331"/>
    </location>
</feature>
<dbReference type="Proteomes" id="UP001152320">
    <property type="component" value="Chromosome 14"/>
</dbReference>
<dbReference type="GO" id="GO:0006417">
    <property type="term" value="P:regulation of translation"/>
    <property type="evidence" value="ECO:0007669"/>
    <property type="project" value="TreeGrafter"/>
</dbReference>
<keyword evidence="1" id="KW-0677">Repeat</keyword>
<accession>A0A9Q1BNZ4</accession>
<dbReference type="InterPro" id="IPR035979">
    <property type="entry name" value="RBD_domain_sf"/>
</dbReference>
<evidence type="ECO:0000259" key="5">
    <source>
        <dbReference type="PROSITE" id="PS50102"/>
    </source>
</evidence>
<feature type="compositionally biased region" description="Polar residues" evidence="4">
    <location>
        <begin position="424"/>
        <end position="438"/>
    </location>
</feature>
<evidence type="ECO:0000256" key="4">
    <source>
        <dbReference type="SAM" id="MobiDB-lite"/>
    </source>
</evidence>
<dbReference type="EMBL" id="JAIZAY010000014">
    <property type="protein sequence ID" value="KAJ8030039.1"/>
    <property type="molecule type" value="Genomic_DNA"/>
</dbReference>
<dbReference type="PANTHER" id="PTHR48032">
    <property type="entry name" value="RNA-BINDING PROTEIN MUSASHI HOMOLOG RBP6"/>
    <property type="match status" value="1"/>
</dbReference>
<evidence type="ECO:0000256" key="2">
    <source>
        <dbReference type="ARBA" id="ARBA00022884"/>
    </source>
</evidence>
<feature type="compositionally biased region" description="Low complexity" evidence="4">
    <location>
        <begin position="360"/>
        <end position="380"/>
    </location>
</feature>
<evidence type="ECO:0000313" key="6">
    <source>
        <dbReference type="EMBL" id="KAJ8030039.1"/>
    </source>
</evidence>
<feature type="compositionally biased region" description="Gly residues" evidence="4">
    <location>
        <begin position="402"/>
        <end position="414"/>
    </location>
</feature>
<feature type="compositionally biased region" description="Low complexity" evidence="4">
    <location>
        <begin position="389"/>
        <end position="401"/>
    </location>
</feature>
<dbReference type="SMART" id="SM00360">
    <property type="entry name" value="RRM"/>
    <property type="match status" value="2"/>
</dbReference>
<feature type="compositionally biased region" description="Gly residues" evidence="4">
    <location>
        <begin position="340"/>
        <end position="359"/>
    </location>
</feature>
<dbReference type="InterPro" id="IPR012677">
    <property type="entry name" value="Nucleotide-bd_a/b_plait_sf"/>
</dbReference>
<feature type="region of interest" description="Disordered" evidence="4">
    <location>
        <begin position="76"/>
        <end position="107"/>
    </location>
</feature>
<sequence>MGDDEAGKLFIGGVDKDTSKDDFRAFFEEKGELTDWVLMKDPVTIGRNRGFGFVTYKDPEVAKKVLNSGPLILNGKKLDPKPCQKREEQRKQNDREGGAEPDSPNKLFVGGIAQGSTKESIEAAFSSYGKVLFIQLMTDRNTGNHRGFGFVTFESPEPVEMLRKQRFVQCDDKTVECKPAESRYRFQGPGGGGGGGGRGGQWGSGGHSGGNWQGPQGGQGDYGYQSGGWGGQPAMGGMWGQQPQMGSYGNQGGYGQQASNSWGPGYGGGYGGQTNTGYGGGGGRGGQWGSGGHSGGNWQGPQGGQGDYGYQSGGWGGQPAMGSYGNQGGYGQQASNSWGPGYGGGYGGQTNTGYGGGYGQPPYGNQYNAQGNYGASQTYSGGYGGGYGTPAPQQAGQYGAQGAAGGYNQGGYGTGYSNSNSYQQPPAANTGSDPNSSGGPMPASYGQRMGNNAQQYHPYRR</sequence>
<feature type="compositionally biased region" description="Basic and acidic residues" evidence="4">
    <location>
        <begin position="76"/>
        <end position="98"/>
    </location>
</feature>
<reference evidence="6" key="1">
    <citation type="submission" date="2021-10" db="EMBL/GenBank/DDBJ databases">
        <title>Tropical sea cucumber genome reveals ecological adaptation and Cuvierian tubules defense mechanism.</title>
        <authorList>
            <person name="Chen T."/>
        </authorList>
    </citation>
    <scope>NUCLEOTIDE SEQUENCE</scope>
    <source>
        <strain evidence="6">Nanhai2018</strain>
        <tissue evidence="6">Muscle</tissue>
    </source>
</reference>
<evidence type="ECO:0000313" key="7">
    <source>
        <dbReference type="Proteomes" id="UP001152320"/>
    </source>
</evidence>
<dbReference type="AlphaFoldDB" id="A0A9Q1BNZ4"/>
<dbReference type="PROSITE" id="PS50102">
    <property type="entry name" value="RRM"/>
    <property type="match status" value="2"/>
</dbReference>
<dbReference type="GO" id="GO:1990904">
    <property type="term" value="C:ribonucleoprotein complex"/>
    <property type="evidence" value="ECO:0007669"/>
    <property type="project" value="UniProtKB-KW"/>
</dbReference>
<keyword evidence="2 3" id="KW-0694">RNA-binding</keyword>
<protein>
    <submittedName>
        <fullName evidence="6">Heterogeneous nuclear ribonucleoprotein 27C</fullName>
    </submittedName>
</protein>
<dbReference type="InterPro" id="IPR000504">
    <property type="entry name" value="RRM_dom"/>
</dbReference>
<name>A0A9Q1BNZ4_HOLLE</name>
<dbReference type="Gene3D" id="3.30.70.330">
    <property type="match status" value="2"/>
</dbReference>
<evidence type="ECO:0000256" key="1">
    <source>
        <dbReference type="ARBA" id="ARBA00022737"/>
    </source>
</evidence>
<feature type="domain" description="RRM" evidence="5">
    <location>
        <begin position="7"/>
        <end position="90"/>
    </location>
</feature>
<feature type="region of interest" description="Disordered" evidence="4">
    <location>
        <begin position="277"/>
        <end position="461"/>
    </location>
</feature>
<keyword evidence="7" id="KW-1185">Reference proteome</keyword>
<proteinExistence type="predicted"/>